<dbReference type="EMBL" id="CBTN010000075">
    <property type="protein sequence ID" value="CDH59814.1"/>
    <property type="molecule type" value="Genomic_DNA"/>
</dbReference>
<organism evidence="1 2">
    <name type="scientific">Lichtheimia corymbifera JMRC:FSU:9682</name>
    <dbReference type="NCBI Taxonomy" id="1263082"/>
    <lineage>
        <taxon>Eukaryota</taxon>
        <taxon>Fungi</taxon>
        <taxon>Fungi incertae sedis</taxon>
        <taxon>Mucoromycota</taxon>
        <taxon>Mucoromycotina</taxon>
        <taxon>Mucoromycetes</taxon>
        <taxon>Mucorales</taxon>
        <taxon>Lichtheimiaceae</taxon>
        <taxon>Lichtheimia</taxon>
    </lineage>
</organism>
<comment type="caution">
    <text evidence="1">The sequence shown here is derived from an EMBL/GenBank/DDBJ whole genome shotgun (WGS) entry which is preliminary data.</text>
</comment>
<name>A0A068SBZ4_9FUNG</name>
<keyword evidence="2" id="KW-1185">Reference proteome</keyword>
<accession>A0A068SBZ4</accession>
<sequence length="113" mass="12845">MARADAITTRSVDTTHPLFSTTLIVLNANCSNRLVYYTTTSSIRQTGSLVIDILHEQGKGLDAGVSFYHEDGDRDNKDSTWWMALLYTQQDDSIYPWDGTTKWYCFIPDNKVT</sequence>
<protein>
    <submittedName>
        <fullName evidence="1">Uncharacterized protein</fullName>
    </submittedName>
</protein>
<reference evidence="1" key="1">
    <citation type="submission" date="2013-08" db="EMBL/GenBank/DDBJ databases">
        <title>Gene expansion shapes genome architecture in the human pathogen Lichtheimia corymbifera: an evolutionary genomics analysis in the ancient terrestrial Mucorales (Mucoromycotina).</title>
        <authorList>
            <person name="Schwartze V.U."/>
            <person name="Winter S."/>
            <person name="Shelest E."/>
            <person name="Marcet-Houben M."/>
            <person name="Horn F."/>
            <person name="Wehner S."/>
            <person name="Hoffmann K."/>
            <person name="Riege K."/>
            <person name="Sammeth M."/>
            <person name="Nowrousian M."/>
            <person name="Valiante V."/>
            <person name="Linde J."/>
            <person name="Jacobsen I.D."/>
            <person name="Marz M."/>
            <person name="Brakhage A.A."/>
            <person name="Gabaldon T."/>
            <person name="Bocker S."/>
            <person name="Voigt K."/>
        </authorList>
    </citation>
    <scope>NUCLEOTIDE SEQUENCE [LARGE SCALE GENOMIC DNA]</scope>
    <source>
        <strain evidence="1">FSU 9682</strain>
    </source>
</reference>
<dbReference type="Proteomes" id="UP000027586">
    <property type="component" value="Unassembled WGS sequence"/>
</dbReference>
<evidence type="ECO:0000313" key="1">
    <source>
        <dbReference type="EMBL" id="CDH59814.1"/>
    </source>
</evidence>
<proteinExistence type="predicted"/>
<dbReference type="AlphaFoldDB" id="A0A068SBZ4"/>
<evidence type="ECO:0000313" key="2">
    <source>
        <dbReference type="Proteomes" id="UP000027586"/>
    </source>
</evidence>
<gene>
    <name evidence="1" type="ORF">LCOR_10619.1</name>
</gene>
<dbReference type="VEuPathDB" id="FungiDB:LCOR_10619.1"/>